<feature type="region of interest" description="Disordered" evidence="1">
    <location>
        <begin position="1"/>
        <end position="34"/>
    </location>
</feature>
<evidence type="ECO:0000313" key="2">
    <source>
        <dbReference type="EMBL" id="SSA35138.1"/>
    </source>
</evidence>
<feature type="compositionally biased region" description="Basic and acidic residues" evidence="1">
    <location>
        <begin position="11"/>
        <end position="34"/>
    </location>
</feature>
<dbReference type="Proteomes" id="UP000250028">
    <property type="component" value="Unassembled WGS sequence"/>
</dbReference>
<dbReference type="EMBL" id="UESZ01000001">
    <property type="protein sequence ID" value="SSA35138.1"/>
    <property type="molecule type" value="Genomic_DNA"/>
</dbReference>
<dbReference type="AlphaFoldDB" id="A0A2Y8ZV30"/>
<gene>
    <name evidence="2" type="ORF">SAMN04489750_2483</name>
</gene>
<evidence type="ECO:0000256" key="1">
    <source>
        <dbReference type="SAM" id="MobiDB-lite"/>
    </source>
</evidence>
<keyword evidence="3" id="KW-1185">Reference proteome</keyword>
<evidence type="ECO:0000313" key="3">
    <source>
        <dbReference type="Proteomes" id="UP000250028"/>
    </source>
</evidence>
<proteinExistence type="predicted"/>
<organism evidence="2 3">
    <name type="scientific">Branchiibius hedensis</name>
    <dbReference type="NCBI Taxonomy" id="672460"/>
    <lineage>
        <taxon>Bacteria</taxon>
        <taxon>Bacillati</taxon>
        <taxon>Actinomycetota</taxon>
        <taxon>Actinomycetes</taxon>
        <taxon>Micrococcales</taxon>
        <taxon>Dermacoccaceae</taxon>
        <taxon>Branchiibius</taxon>
    </lineage>
</organism>
<reference evidence="3" key="1">
    <citation type="submission" date="2016-10" db="EMBL/GenBank/DDBJ databases">
        <authorList>
            <person name="Varghese N."/>
            <person name="Submissions S."/>
        </authorList>
    </citation>
    <scope>NUCLEOTIDE SEQUENCE [LARGE SCALE GENOMIC DNA]</scope>
    <source>
        <strain evidence="3">DSM 22951</strain>
    </source>
</reference>
<name>A0A2Y8ZV30_9MICO</name>
<protein>
    <submittedName>
        <fullName evidence="2">Uncharacterized protein</fullName>
    </submittedName>
</protein>
<accession>A0A2Y8ZV30</accession>
<sequence>MGRHPPSGDVRSGRSERRGARDRLQECWDRTSPSDHAQRCVIAHYLADQQTDLAAETDWDERAVAEHAQVEESDFTALGIDSAAGFAPSLHLNLGDDYFRAGHLEMTREQLAKARSAKDLLPDDGYGAMIRAGIDHLEQRLEEAVTRGTPQAGGSCSAR</sequence>